<dbReference type="EMBL" id="CAQQ02390615">
    <property type="status" value="NOT_ANNOTATED_CDS"/>
    <property type="molecule type" value="Genomic_DNA"/>
</dbReference>
<keyword evidence="2" id="KW-1185">Reference proteome</keyword>
<reference evidence="2" key="1">
    <citation type="submission" date="2013-02" db="EMBL/GenBank/DDBJ databases">
        <authorList>
            <person name="Hughes D."/>
        </authorList>
    </citation>
    <scope>NUCLEOTIDE SEQUENCE</scope>
    <source>
        <strain>Durham</strain>
        <strain evidence="2">NC isolate 2 -- Noor lab</strain>
    </source>
</reference>
<sequence length="86" mass="9887">MQFNGRCIARCSRVRNLCCTFDISPNIMRQIPAAGAGFIRHHFFLWVQVSCCVIWLKLMSIAGMQNGSLLDIAYPYLERHTPARNR</sequence>
<reference evidence="1" key="2">
    <citation type="submission" date="2015-06" db="UniProtKB">
        <authorList>
            <consortium name="EnsemblMetazoa"/>
        </authorList>
    </citation>
    <scope>IDENTIFICATION</scope>
</reference>
<name>T1GAZ2_MEGSC</name>
<dbReference type="Proteomes" id="UP000015102">
    <property type="component" value="Unassembled WGS sequence"/>
</dbReference>
<proteinExistence type="predicted"/>
<evidence type="ECO:0000313" key="2">
    <source>
        <dbReference type="Proteomes" id="UP000015102"/>
    </source>
</evidence>
<accession>T1GAZ2</accession>
<dbReference type="EnsemblMetazoa" id="MESCA000410-RA">
    <property type="protein sequence ID" value="MESCA000410-PA"/>
    <property type="gene ID" value="MESCA000410"/>
</dbReference>
<protein>
    <submittedName>
        <fullName evidence="1">Uncharacterized protein</fullName>
    </submittedName>
</protein>
<evidence type="ECO:0000313" key="1">
    <source>
        <dbReference type="EnsemblMetazoa" id="MESCA000410-PA"/>
    </source>
</evidence>
<dbReference type="EMBL" id="CAQQ02390614">
    <property type="status" value="NOT_ANNOTATED_CDS"/>
    <property type="molecule type" value="Genomic_DNA"/>
</dbReference>
<dbReference type="AlphaFoldDB" id="T1GAZ2"/>
<organism evidence="1 2">
    <name type="scientific">Megaselia scalaris</name>
    <name type="common">Humpbacked fly</name>
    <name type="synonym">Phora scalaris</name>
    <dbReference type="NCBI Taxonomy" id="36166"/>
    <lineage>
        <taxon>Eukaryota</taxon>
        <taxon>Metazoa</taxon>
        <taxon>Ecdysozoa</taxon>
        <taxon>Arthropoda</taxon>
        <taxon>Hexapoda</taxon>
        <taxon>Insecta</taxon>
        <taxon>Pterygota</taxon>
        <taxon>Neoptera</taxon>
        <taxon>Endopterygota</taxon>
        <taxon>Diptera</taxon>
        <taxon>Brachycera</taxon>
        <taxon>Muscomorpha</taxon>
        <taxon>Platypezoidea</taxon>
        <taxon>Phoridae</taxon>
        <taxon>Megaseliini</taxon>
        <taxon>Megaselia</taxon>
    </lineage>
</organism>
<dbReference type="HOGENOM" id="CLU_2504274_0_0_1"/>